<organism evidence="2">
    <name type="scientific">Rhodnius prolixus</name>
    <name type="common">Triatomid bug</name>
    <dbReference type="NCBI Taxonomy" id="13249"/>
    <lineage>
        <taxon>Eukaryota</taxon>
        <taxon>Metazoa</taxon>
        <taxon>Ecdysozoa</taxon>
        <taxon>Arthropoda</taxon>
        <taxon>Hexapoda</taxon>
        <taxon>Insecta</taxon>
        <taxon>Pterygota</taxon>
        <taxon>Neoptera</taxon>
        <taxon>Paraneoptera</taxon>
        <taxon>Hemiptera</taxon>
        <taxon>Heteroptera</taxon>
        <taxon>Panheteroptera</taxon>
        <taxon>Cimicomorpha</taxon>
        <taxon>Reduviidae</taxon>
        <taxon>Triatominae</taxon>
        <taxon>Rhodnius</taxon>
    </lineage>
</organism>
<dbReference type="HOGENOM" id="CLU_1379681_0_0_1"/>
<accession>R4G5M9</accession>
<name>R4G5M9_RHOPR</name>
<protein>
    <submittedName>
        <fullName evidence="2">Putative secreted protein</fullName>
    </submittedName>
</protein>
<proteinExistence type="evidence at transcript level"/>
<dbReference type="EMBL" id="GAHY01000390">
    <property type="protein sequence ID" value="JAA77120.1"/>
    <property type="molecule type" value="mRNA"/>
</dbReference>
<keyword evidence="1" id="KW-0732">Signal</keyword>
<feature type="chain" id="PRO_5004365356" evidence="1">
    <location>
        <begin position="20"/>
        <end position="196"/>
    </location>
</feature>
<evidence type="ECO:0000256" key="1">
    <source>
        <dbReference type="SAM" id="SignalP"/>
    </source>
</evidence>
<sequence length="196" mass="22508">MLAFYAVGVLLLINAQVNSLPAATLNHVDLEEESFNEITELESVESLAEYDYYDYQEIESLITIALLEYQSEQPPISQECYQQGLQELLALKKHKKPKEHNFLKCKRLREGLKKMSQLLSKTFHVAVDLTKQMNSIAQGWAKCVKGNKVQKAICVTKNVISTVNRIKKLVPKLKRNASVIKKLIKELHEIYKHCKH</sequence>
<dbReference type="AlphaFoldDB" id="R4G5M9"/>
<reference evidence="2" key="1">
    <citation type="submission" date="2013-04" db="EMBL/GenBank/DDBJ databases">
        <title>An insight into the transcriptome of the digestive tract of the blood sucking bug, Rhodnius prolixus.</title>
        <authorList>
            <person name="Ribeiro J.M.C."/>
            <person name="Genta F.A."/>
            <person name="Sorgine M.H.F."/>
            <person name="Paiva-Silva G.O."/>
            <person name="Majerowicz D."/>
            <person name="Medeiros M."/>
            <person name="Koerich L."/>
            <person name="Terra W.R."/>
            <person name="Ferreira C."/>
            <person name="Pimentel A.C."/>
            <person name="Bisch P.M."/>
            <person name="Diniz M.M.P."/>
            <person name="Nascimento R."/>
            <person name="Salmon D."/>
            <person name="Silber A.M."/>
            <person name="Alves M."/>
            <person name="Oliveira M.F."/>
            <person name="Gondim K.C."/>
            <person name="Silva Neto M.A.C."/>
            <person name="Atella G.C."/>
            <person name="Araujo H."/>
            <person name="Dias F.S."/>
            <person name="Polycarpo C.R."/>
            <person name="Fampa P."/>
            <person name="Melo A.C."/>
            <person name="Tanaka A.S."/>
            <person name="Balczun C."/>
            <person name="Oliveira J.H.M."/>
            <person name="Goncalves R."/>
            <person name="Lazoski C."/>
            <person name="Pereira M.A."/>
            <person name="Rivera-Pomar R."/>
            <person name="Diambra L."/>
            <person name="Schaub G.A."/>
            <person name="Garcia E.S."/>
            <person name="Azambuja P."/>
            <person name="Braz G.R.C."/>
            <person name="Oliveira P.L."/>
        </authorList>
    </citation>
    <scope>NUCLEOTIDE SEQUENCE</scope>
</reference>
<evidence type="ECO:0000313" key="2">
    <source>
        <dbReference type="EMBL" id="JAA77120.1"/>
    </source>
</evidence>
<feature type="signal peptide" evidence="1">
    <location>
        <begin position="1"/>
        <end position="19"/>
    </location>
</feature>
<dbReference type="VEuPathDB" id="VectorBase:RPRC004159"/>